<keyword evidence="6" id="KW-1185">Reference proteome</keyword>
<keyword evidence="2" id="KW-0378">Hydrolase</keyword>
<keyword evidence="1" id="KW-0479">Metal-binding</keyword>
<accession>A0A4R5W564</accession>
<dbReference type="PROSITE" id="PS51677">
    <property type="entry name" value="NODB"/>
    <property type="match status" value="1"/>
</dbReference>
<evidence type="ECO:0000259" key="4">
    <source>
        <dbReference type="PROSITE" id="PS51677"/>
    </source>
</evidence>
<feature type="domain" description="NodB homology" evidence="4">
    <location>
        <begin position="259"/>
        <end position="451"/>
    </location>
</feature>
<dbReference type="EMBL" id="SMYL01000002">
    <property type="protein sequence ID" value="TDK67027.1"/>
    <property type="molecule type" value="Genomic_DNA"/>
</dbReference>
<dbReference type="PANTHER" id="PTHR10587">
    <property type="entry name" value="GLYCOSYL TRANSFERASE-RELATED"/>
    <property type="match status" value="1"/>
</dbReference>
<dbReference type="AlphaFoldDB" id="A0A4R5W564"/>
<evidence type="ECO:0000313" key="6">
    <source>
        <dbReference type="Proteomes" id="UP000294829"/>
    </source>
</evidence>
<feature type="compositionally biased region" description="Low complexity" evidence="3">
    <location>
        <begin position="470"/>
        <end position="480"/>
    </location>
</feature>
<dbReference type="InterPro" id="IPR002509">
    <property type="entry name" value="NODB_dom"/>
</dbReference>
<dbReference type="GO" id="GO:0016810">
    <property type="term" value="F:hydrolase activity, acting on carbon-nitrogen (but not peptide) bonds"/>
    <property type="evidence" value="ECO:0007669"/>
    <property type="project" value="InterPro"/>
</dbReference>
<dbReference type="PANTHER" id="PTHR10587:SF133">
    <property type="entry name" value="CHITIN DEACETYLASE 1-RELATED"/>
    <property type="match status" value="1"/>
</dbReference>
<dbReference type="Proteomes" id="UP000294829">
    <property type="component" value="Unassembled WGS sequence"/>
</dbReference>
<dbReference type="Pfam" id="PF01522">
    <property type="entry name" value="Polysacc_deac_1"/>
    <property type="match status" value="1"/>
</dbReference>
<evidence type="ECO:0000256" key="3">
    <source>
        <dbReference type="SAM" id="MobiDB-lite"/>
    </source>
</evidence>
<evidence type="ECO:0000256" key="2">
    <source>
        <dbReference type="ARBA" id="ARBA00022801"/>
    </source>
</evidence>
<comment type="caution">
    <text evidence="5">The sequence shown here is derived from an EMBL/GenBank/DDBJ whole genome shotgun (WGS) entry which is preliminary data.</text>
</comment>
<feature type="region of interest" description="Disordered" evidence="3">
    <location>
        <begin position="467"/>
        <end position="515"/>
    </location>
</feature>
<protein>
    <submittedName>
        <fullName evidence="5">Polysaccharide deacetylase family protein</fullName>
    </submittedName>
</protein>
<dbReference type="InterPro" id="IPR050248">
    <property type="entry name" value="Polysacc_deacetylase_ArnD"/>
</dbReference>
<dbReference type="CDD" id="cd10917">
    <property type="entry name" value="CE4_NodB_like_6s_7s"/>
    <property type="match status" value="1"/>
</dbReference>
<dbReference type="GO" id="GO:0046872">
    <property type="term" value="F:metal ion binding"/>
    <property type="evidence" value="ECO:0007669"/>
    <property type="project" value="UniProtKB-KW"/>
</dbReference>
<dbReference type="GO" id="GO:0016020">
    <property type="term" value="C:membrane"/>
    <property type="evidence" value="ECO:0007669"/>
    <property type="project" value="TreeGrafter"/>
</dbReference>
<proteinExistence type="predicted"/>
<evidence type="ECO:0000256" key="1">
    <source>
        <dbReference type="ARBA" id="ARBA00022723"/>
    </source>
</evidence>
<dbReference type="GO" id="GO:0005975">
    <property type="term" value="P:carbohydrate metabolic process"/>
    <property type="evidence" value="ECO:0007669"/>
    <property type="project" value="InterPro"/>
</dbReference>
<organism evidence="5 6">
    <name type="scientific">Sapientia aquatica</name>
    <dbReference type="NCBI Taxonomy" id="1549640"/>
    <lineage>
        <taxon>Bacteria</taxon>
        <taxon>Pseudomonadati</taxon>
        <taxon>Pseudomonadota</taxon>
        <taxon>Betaproteobacteria</taxon>
        <taxon>Burkholderiales</taxon>
        <taxon>Oxalobacteraceae</taxon>
        <taxon>Sapientia</taxon>
    </lineage>
</organism>
<evidence type="ECO:0000313" key="5">
    <source>
        <dbReference type="EMBL" id="TDK67027.1"/>
    </source>
</evidence>
<name>A0A4R5W564_9BURK</name>
<dbReference type="Gene3D" id="3.20.20.370">
    <property type="entry name" value="Glycoside hydrolase/deacetylase"/>
    <property type="match status" value="1"/>
</dbReference>
<dbReference type="InterPro" id="IPR011330">
    <property type="entry name" value="Glyco_hydro/deAcase_b/a-brl"/>
</dbReference>
<reference evidence="5 6" key="1">
    <citation type="submission" date="2019-03" db="EMBL/GenBank/DDBJ databases">
        <title>Sapientia aquatica gen. nov., sp. nov., isolated from a crater lake.</title>
        <authorList>
            <person name="Felfoldi T."/>
            <person name="Szabo A."/>
            <person name="Toth E."/>
            <person name="Schumann P."/>
            <person name="Keki Z."/>
            <person name="Marialigeti K."/>
            <person name="Mathe I."/>
        </authorList>
    </citation>
    <scope>NUCLEOTIDE SEQUENCE [LARGE SCALE GENOMIC DNA]</scope>
    <source>
        <strain evidence="5 6">SA-152</strain>
    </source>
</reference>
<gene>
    <name evidence="5" type="ORF">E2I14_04420</name>
</gene>
<dbReference type="SUPFAM" id="SSF88713">
    <property type="entry name" value="Glycoside hydrolase/deacetylase"/>
    <property type="match status" value="1"/>
</dbReference>
<feature type="compositionally biased region" description="Polar residues" evidence="3">
    <location>
        <begin position="481"/>
        <end position="496"/>
    </location>
</feature>
<dbReference type="OrthoDB" id="9816280at2"/>
<sequence length="515" mass="56859">MLSHNSIKMPLKPLATLCFGVYLTLTGTSAWTQSAPLLAAPAELSKPANLITPESTADVVQNLVKNYRRILSLQGFSTSANITPPLHQEAVRAGEYLFIENQHLASKLTERLINHDKTKSNSDIDDFLAAINAPNLKDADLFAIRGIATEVAKKAILTPAQGKQLRLTLKNIANAHNKYGQELSTVLSQKAISQAKPERPAWAAYLAEVEQEYPATSLLEELKSNLPTAEQQVTPSDKGTDIITLARKNEWQGLQLEKGQVLITFDDGPHPVYTKEILAILARYKVKAIFFQLGQNLGTVTDGHAELTRNEEVEKEILAAGHAIANHSFTHPFLPKLNQEKVQQEIDKTQALLNLIIPDDAQRTHMFRAPYGARNSMILGEIGERGLRSVLWNVDSLDWSDPVPESIVHRILQELEHAGRGIILMHDIHPKTVIALPMLLDELIKRDYHFVNWDGTNLVPTNRDEAIKENSAPSNAPNNSIDPNLPNTPASPSITPIQVAPIVPANDAKNPDKTQ</sequence>